<gene>
    <name evidence="6" type="primary">ykfC</name>
    <name evidence="6" type="ORF">PHA8399_01381</name>
</gene>
<dbReference type="RefSeq" id="WP_058285419.1">
    <property type="nucleotide sequence ID" value="NZ_CYSR01000011.1"/>
</dbReference>
<dbReference type="PANTHER" id="PTHR47359">
    <property type="entry name" value="PEPTIDOGLYCAN DL-ENDOPEPTIDASE CWLO"/>
    <property type="match status" value="1"/>
</dbReference>
<dbReference type="InterPro" id="IPR041382">
    <property type="entry name" value="SH3_16"/>
</dbReference>
<dbReference type="InterPro" id="IPR051794">
    <property type="entry name" value="PG_Endopeptidase_C40"/>
</dbReference>
<dbReference type="Proteomes" id="UP000051326">
    <property type="component" value="Unassembled WGS sequence"/>
</dbReference>
<dbReference type="PANTHER" id="PTHR47359:SF3">
    <property type="entry name" value="NLP_P60 DOMAIN-CONTAINING PROTEIN-RELATED"/>
    <property type="match status" value="1"/>
</dbReference>
<evidence type="ECO:0000256" key="1">
    <source>
        <dbReference type="ARBA" id="ARBA00007074"/>
    </source>
</evidence>
<keyword evidence="3 6" id="KW-0378">Hydrolase</keyword>
<proteinExistence type="inferred from homology"/>
<dbReference type="STRING" id="1396826.PHA8399_01381"/>
<feature type="domain" description="NlpC/P60" evidence="5">
    <location>
        <begin position="151"/>
        <end position="274"/>
    </location>
</feature>
<dbReference type="EC" id="3.4.-.-" evidence="6"/>
<dbReference type="AlphaFoldDB" id="A0A0P1H8N2"/>
<accession>A0A0P1H8N2</accession>
<reference evidence="6 7" key="1">
    <citation type="submission" date="2015-09" db="EMBL/GenBank/DDBJ databases">
        <authorList>
            <consortium name="Swine Surveillance"/>
        </authorList>
    </citation>
    <scope>NUCLEOTIDE SEQUENCE [LARGE SCALE GENOMIC DNA]</scope>
    <source>
        <strain evidence="6 7">CECT 8399</strain>
    </source>
</reference>
<dbReference type="EMBL" id="CYSR01000011">
    <property type="protein sequence ID" value="CUH99265.1"/>
    <property type="molecule type" value="Genomic_DNA"/>
</dbReference>
<protein>
    <submittedName>
        <fullName evidence="6">Gamma-D-glutamyl-L-lysine endopeptidase</fullName>
        <ecNumber evidence="6">3.4.-.-</ecNumber>
    </submittedName>
</protein>
<keyword evidence="2" id="KW-0645">Protease</keyword>
<dbReference type="PROSITE" id="PS51935">
    <property type="entry name" value="NLPC_P60"/>
    <property type="match status" value="1"/>
</dbReference>
<evidence type="ECO:0000313" key="6">
    <source>
        <dbReference type="EMBL" id="CUH99265.1"/>
    </source>
</evidence>
<dbReference type="GO" id="GO:0006508">
    <property type="term" value="P:proteolysis"/>
    <property type="evidence" value="ECO:0007669"/>
    <property type="project" value="UniProtKB-KW"/>
</dbReference>
<evidence type="ECO:0000256" key="3">
    <source>
        <dbReference type="ARBA" id="ARBA00022801"/>
    </source>
</evidence>
<keyword evidence="4" id="KW-0788">Thiol protease</keyword>
<dbReference type="Pfam" id="PF18348">
    <property type="entry name" value="SH3_16"/>
    <property type="match status" value="1"/>
</dbReference>
<dbReference type="InterPro" id="IPR038765">
    <property type="entry name" value="Papain-like_cys_pep_sf"/>
</dbReference>
<evidence type="ECO:0000313" key="7">
    <source>
        <dbReference type="Proteomes" id="UP000051326"/>
    </source>
</evidence>
<dbReference type="GO" id="GO:0008234">
    <property type="term" value="F:cysteine-type peptidase activity"/>
    <property type="evidence" value="ECO:0007669"/>
    <property type="project" value="UniProtKB-KW"/>
</dbReference>
<evidence type="ECO:0000256" key="2">
    <source>
        <dbReference type="ARBA" id="ARBA00022670"/>
    </source>
</evidence>
<evidence type="ECO:0000256" key="4">
    <source>
        <dbReference type="ARBA" id="ARBA00022807"/>
    </source>
</evidence>
<dbReference type="Gene3D" id="3.90.1720.10">
    <property type="entry name" value="endopeptidase domain like (from Nostoc punctiforme)"/>
    <property type="match status" value="1"/>
</dbReference>
<dbReference type="Pfam" id="PF00877">
    <property type="entry name" value="NLPC_P60"/>
    <property type="match status" value="1"/>
</dbReference>
<sequence length="274" mass="28858">MTDRRRLPMNARVAAAHLENAPEDLEKVTGTAARIGVPVVDLLRAPDGARDRQLVYGEPVTVYEDRGGWSFLQAAKDGYAGYVPSASLTAPFEATHWVSAPATHAYSADDFKSPETHALSHGSRVQVLGGTGRFLQTNLGFIPACHLAPLGVHPGDPAAVADLFLGTPYLWGGNSRFGIDCSGLVQAALLACGTPCPGDSDMQEAELGSPAPAADYQRGDLLFWKGHVALVRDAETLIHANAHDMAVAIEPIAAAIARIEAQGDGPVTAHKRLG</sequence>
<comment type="similarity">
    <text evidence="1">Belongs to the peptidase C40 family.</text>
</comment>
<organism evidence="6 7">
    <name type="scientific">Leisingera aquaemixtae</name>
    <dbReference type="NCBI Taxonomy" id="1396826"/>
    <lineage>
        <taxon>Bacteria</taxon>
        <taxon>Pseudomonadati</taxon>
        <taxon>Pseudomonadota</taxon>
        <taxon>Alphaproteobacteria</taxon>
        <taxon>Rhodobacterales</taxon>
        <taxon>Roseobacteraceae</taxon>
        <taxon>Leisingera</taxon>
    </lineage>
</organism>
<name>A0A0P1H8N2_9RHOB</name>
<dbReference type="InterPro" id="IPR000064">
    <property type="entry name" value="NLP_P60_dom"/>
</dbReference>
<evidence type="ECO:0000259" key="5">
    <source>
        <dbReference type="PROSITE" id="PS51935"/>
    </source>
</evidence>
<dbReference type="SUPFAM" id="SSF54001">
    <property type="entry name" value="Cysteine proteinases"/>
    <property type="match status" value="1"/>
</dbReference>